<dbReference type="InterPro" id="IPR050164">
    <property type="entry name" value="Peptidase_C19"/>
</dbReference>
<dbReference type="GO" id="GO:0016579">
    <property type="term" value="P:protein deubiquitination"/>
    <property type="evidence" value="ECO:0007669"/>
    <property type="project" value="InterPro"/>
</dbReference>
<dbReference type="EC" id="3.4.19.12" evidence="3"/>
<evidence type="ECO:0000256" key="4">
    <source>
        <dbReference type="ARBA" id="ARBA00022670"/>
    </source>
</evidence>
<dbReference type="Proteomes" id="UP000029665">
    <property type="component" value="Unassembled WGS sequence"/>
</dbReference>
<evidence type="ECO:0000313" key="11">
    <source>
        <dbReference type="EMBL" id="CDO69582.1"/>
    </source>
</evidence>
<feature type="transmembrane region" description="Helical" evidence="9">
    <location>
        <begin position="45"/>
        <end position="64"/>
    </location>
</feature>
<evidence type="ECO:0000313" key="12">
    <source>
        <dbReference type="Proteomes" id="UP000029665"/>
    </source>
</evidence>
<dbReference type="PANTHER" id="PTHR24006">
    <property type="entry name" value="UBIQUITIN CARBOXYL-TERMINAL HYDROLASE"/>
    <property type="match status" value="1"/>
</dbReference>
<dbReference type="Gene3D" id="3.90.70.10">
    <property type="entry name" value="Cysteine proteinases"/>
    <property type="match status" value="1"/>
</dbReference>
<sequence>MLHYGYRYYAYTVLSSPAFQQIAPLVFLVLVPTLVLFLNFYRRSIVATILMVFDSLALIFPWNWSDNSSSGSSSRTKLRRKHVRTRDDQVARSESQGNAPDSSYDDSSEDGYYPGLVNMSGTYCFMNSTLQAMASLSYLQPQLEEIHARAEALDVPTPVIDSLRDLVRILNTPTSSARAIRPVEIIAALSNHNSGKHTSLFSSREHQDAQELFQLLSECIKSEAIAVAKESRRDRGLGGLTKEDALIVRDLSQTVFDGLTANRRSCMECGYTEAVMHFPFDNWQLAVPRLVSACRLEECLEDYTRLELLSDCICRKCSMLATYKRLEQEAEKLTEAAQATNDPSSSKKKRARDARRLLARVKAALDEGRIEEDIKGVKLEKVFSRHLLMMYNTASSCPRSPPQSLNALRQLRHQNNCRVVFPEILDLTPYTTSGQLSTQPSAPISSPPPPIPIQRSITPTPSTYAVPRTLYRLAAVVCHYGQHSFGHYVCFRRKPRPPSAGDRRFAPPKLACPLGCDCAKCQQFGPIRDGDESTSRPGRGWLRISDDTVQECGIERVLQEGSGAFMLYYERVQQPRPSPYSGSPRGSEETVKAEASHAAVAMNGAELLKDVQRRRQYGQRTLALAFPITVTPTVAFTFPSSYALALAPAPATPPAGPLASAHAFGHQHRLAAIPPAPAAVPHALEQIRTPAEEQAVDLAVIRRAPPCTVSCDV</sequence>
<dbReference type="OMA" id="NRDNSCY"/>
<comment type="catalytic activity">
    <reaction evidence="1">
        <text>Thiol-dependent hydrolysis of ester, thioester, amide, peptide and isopeptide bonds formed by the C-terminal Gly of ubiquitin (a 76-residue protein attached to proteins as an intracellular targeting signal).</text>
        <dbReference type="EC" id="3.4.19.12"/>
    </reaction>
</comment>
<dbReference type="CDD" id="cd02662">
    <property type="entry name" value="Peptidase_C19F"/>
    <property type="match status" value="1"/>
</dbReference>
<dbReference type="STRING" id="5643.A0A060S554"/>
<keyword evidence="9" id="KW-1133">Transmembrane helix</keyword>
<gene>
    <name evidence="11" type="ORF">BN946_scf184759.g22</name>
</gene>
<name>A0A060S554_PYCCI</name>
<accession>A0A060S554</accession>
<keyword evidence="6" id="KW-0378">Hydrolase</keyword>
<evidence type="ECO:0000256" key="1">
    <source>
        <dbReference type="ARBA" id="ARBA00000707"/>
    </source>
</evidence>
<feature type="region of interest" description="Disordered" evidence="8">
    <location>
        <begin position="435"/>
        <end position="459"/>
    </location>
</feature>
<dbReference type="EMBL" id="CCBP010000049">
    <property type="protein sequence ID" value="CDO69582.1"/>
    <property type="molecule type" value="Genomic_DNA"/>
</dbReference>
<evidence type="ECO:0000256" key="7">
    <source>
        <dbReference type="ARBA" id="ARBA00022807"/>
    </source>
</evidence>
<keyword evidence="9" id="KW-0812">Transmembrane</keyword>
<reference evidence="11" key="1">
    <citation type="submission" date="2014-01" db="EMBL/GenBank/DDBJ databases">
        <title>The genome of the white-rot fungus Pycnoporus cinnabarinus: a basidiomycete model with a versatile arsenal for lignocellulosic biomass breakdown.</title>
        <authorList>
            <person name="Levasseur A."/>
            <person name="Lomascolo A."/>
            <person name="Ruiz-Duenas F.J."/>
            <person name="Uzan E."/>
            <person name="Piumi F."/>
            <person name="Kues U."/>
            <person name="Ram A.F.J."/>
            <person name="Murat C."/>
            <person name="Haon M."/>
            <person name="Benoit I."/>
            <person name="Arfi Y."/>
            <person name="Chevret D."/>
            <person name="Drula E."/>
            <person name="Kwon M.J."/>
            <person name="Gouret P."/>
            <person name="Lesage-Meessen L."/>
            <person name="Lombard V."/>
            <person name="Mariette J."/>
            <person name="Noirot C."/>
            <person name="Park J."/>
            <person name="Patyshakuliyeva A."/>
            <person name="Wieneger R.A.B."/>
            <person name="Wosten H.A.B."/>
            <person name="Martin F."/>
            <person name="Coutinho P.M."/>
            <person name="de Vries R."/>
            <person name="Martinez A.T."/>
            <person name="Klopp C."/>
            <person name="Pontarotti P."/>
            <person name="Henrissat B."/>
            <person name="Record E."/>
        </authorList>
    </citation>
    <scope>NUCLEOTIDE SEQUENCE [LARGE SCALE GENOMIC DNA]</scope>
    <source>
        <strain evidence="11">BRFM137</strain>
    </source>
</reference>
<dbReference type="GO" id="GO:0005634">
    <property type="term" value="C:nucleus"/>
    <property type="evidence" value="ECO:0007669"/>
    <property type="project" value="TreeGrafter"/>
</dbReference>
<dbReference type="HOGENOM" id="CLU_013485_1_0_1"/>
<organism evidence="11 12">
    <name type="scientific">Pycnoporus cinnabarinus</name>
    <name type="common">Cinnabar-red polypore</name>
    <name type="synonym">Trametes cinnabarina</name>
    <dbReference type="NCBI Taxonomy" id="5643"/>
    <lineage>
        <taxon>Eukaryota</taxon>
        <taxon>Fungi</taxon>
        <taxon>Dikarya</taxon>
        <taxon>Basidiomycota</taxon>
        <taxon>Agaricomycotina</taxon>
        <taxon>Agaricomycetes</taxon>
        <taxon>Polyporales</taxon>
        <taxon>Polyporaceae</taxon>
        <taxon>Trametes</taxon>
    </lineage>
</organism>
<comment type="caution">
    <text evidence="11">The sequence shown here is derived from an EMBL/GenBank/DDBJ whole genome shotgun (WGS) entry which is preliminary data.</text>
</comment>
<dbReference type="SUPFAM" id="SSF54001">
    <property type="entry name" value="Cysteine proteinases"/>
    <property type="match status" value="1"/>
</dbReference>
<evidence type="ECO:0000259" key="10">
    <source>
        <dbReference type="PROSITE" id="PS50235"/>
    </source>
</evidence>
<keyword evidence="9" id="KW-0472">Membrane</keyword>
<protein>
    <recommendedName>
        <fullName evidence="3">ubiquitinyl hydrolase 1</fullName>
        <ecNumber evidence="3">3.4.19.12</ecNumber>
    </recommendedName>
</protein>
<keyword evidence="7" id="KW-0788">Thiol protease</keyword>
<dbReference type="OrthoDB" id="2020758at2759"/>
<dbReference type="InterPro" id="IPR001394">
    <property type="entry name" value="Peptidase_C19_UCH"/>
</dbReference>
<dbReference type="PROSITE" id="PS00973">
    <property type="entry name" value="USP_2"/>
    <property type="match status" value="1"/>
</dbReference>
<evidence type="ECO:0000256" key="8">
    <source>
        <dbReference type="SAM" id="MobiDB-lite"/>
    </source>
</evidence>
<dbReference type="Pfam" id="PF00443">
    <property type="entry name" value="UCH"/>
    <property type="match status" value="1"/>
</dbReference>
<feature type="transmembrane region" description="Helical" evidence="9">
    <location>
        <begin position="18"/>
        <end position="38"/>
    </location>
</feature>
<keyword evidence="4" id="KW-0645">Protease</keyword>
<feature type="domain" description="USP" evidence="10">
    <location>
        <begin position="114"/>
        <end position="572"/>
    </location>
</feature>
<comment type="similarity">
    <text evidence="2">Belongs to the peptidase C19 family.</text>
</comment>
<dbReference type="GO" id="GO:0006508">
    <property type="term" value="P:proteolysis"/>
    <property type="evidence" value="ECO:0007669"/>
    <property type="project" value="UniProtKB-KW"/>
</dbReference>
<evidence type="ECO:0000256" key="6">
    <source>
        <dbReference type="ARBA" id="ARBA00022801"/>
    </source>
</evidence>
<feature type="region of interest" description="Disordered" evidence="8">
    <location>
        <begin position="66"/>
        <end position="108"/>
    </location>
</feature>
<dbReference type="GO" id="GO:0005829">
    <property type="term" value="C:cytosol"/>
    <property type="evidence" value="ECO:0007669"/>
    <property type="project" value="TreeGrafter"/>
</dbReference>
<evidence type="ECO:0000256" key="3">
    <source>
        <dbReference type="ARBA" id="ARBA00012759"/>
    </source>
</evidence>
<evidence type="ECO:0000256" key="2">
    <source>
        <dbReference type="ARBA" id="ARBA00009085"/>
    </source>
</evidence>
<dbReference type="InterPro" id="IPR038765">
    <property type="entry name" value="Papain-like_cys_pep_sf"/>
</dbReference>
<dbReference type="PANTHER" id="PTHR24006:SF888">
    <property type="entry name" value="UBIQUITIN CARBOXYL-TERMINAL HYDROLASE 30"/>
    <property type="match status" value="1"/>
</dbReference>
<keyword evidence="5" id="KW-0833">Ubl conjugation pathway</keyword>
<evidence type="ECO:0000256" key="5">
    <source>
        <dbReference type="ARBA" id="ARBA00022786"/>
    </source>
</evidence>
<dbReference type="GO" id="GO:0004843">
    <property type="term" value="F:cysteine-type deubiquitinase activity"/>
    <property type="evidence" value="ECO:0007669"/>
    <property type="project" value="UniProtKB-EC"/>
</dbReference>
<keyword evidence="12" id="KW-1185">Reference proteome</keyword>
<dbReference type="PROSITE" id="PS50235">
    <property type="entry name" value="USP_3"/>
    <property type="match status" value="1"/>
</dbReference>
<dbReference type="InterPro" id="IPR018200">
    <property type="entry name" value="USP_CS"/>
</dbReference>
<dbReference type="AlphaFoldDB" id="A0A060S554"/>
<proteinExistence type="inferred from homology"/>
<dbReference type="InterPro" id="IPR028889">
    <property type="entry name" value="USP"/>
</dbReference>
<evidence type="ECO:0000256" key="9">
    <source>
        <dbReference type="SAM" id="Phobius"/>
    </source>
</evidence>